<dbReference type="Proteomes" id="UP000175744">
    <property type="component" value="Unassembled WGS sequence"/>
</dbReference>
<dbReference type="EMBL" id="LZFO01000030">
    <property type="protein sequence ID" value="OFI05305.1"/>
    <property type="molecule type" value="Genomic_DNA"/>
</dbReference>
<evidence type="ECO:0000259" key="1">
    <source>
        <dbReference type="Pfam" id="PF13482"/>
    </source>
</evidence>
<gene>
    <name evidence="2" type="ORF">CLOACE_18290</name>
</gene>
<accession>A0A1E8EWY7</accession>
<sequence>MIIRQNNIEVGDINSEEDYKINNRKEILENSLFFDLEHYIYKKPICVGVFGCCYFNKEKHKICVTQYMIENEKDSIEILYFIKDYFYEMIRKYKKKYIITFSGNNDFTVIKYLFNKYNISCKVLESFVNIDLQKKYEKQEKVSIGLKALEKKFNILRKSEVLSGQNLAKTFGRIVKDSDYINRMPNDKKERILLYNEQDVVSLFYIYLNWDKVLNSQLIGAN</sequence>
<dbReference type="InterPro" id="IPR012337">
    <property type="entry name" value="RNaseH-like_sf"/>
</dbReference>
<dbReference type="Pfam" id="PF13482">
    <property type="entry name" value="RNase_H_2"/>
    <property type="match status" value="1"/>
</dbReference>
<evidence type="ECO:0000313" key="3">
    <source>
        <dbReference type="Proteomes" id="UP000175744"/>
    </source>
</evidence>
<dbReference type="STRING" id="1121290.CLAOCE_18290"/>
<organism evidence="2 3">
    <name type="scientific">Clostridium acetireducens DSM 10703</name>
    <dbReference type="NCBI Taxonomy" id="1121290"/>
    <lineage>
        <taxon>Bacteria</taxon>
        <taxon>Bacillati</taxon>
        <taxon>Bacillota</taxon>
        <taxon>Clostridia</taxon>
        <taxon>Eubacteriales</taxon>
        <taxon>Clostridiaceae</taxon>
        <taxon>Clostridium</taxon>
    </lineage>
</organism>
<keyword evidence="3" id="KW-1185">Reference proteome</keyword>
<dbReference type="InterPro" id="IPR038720">
    <property type="entry name" value="YprB_RNase_H-like_dom"/>
</dbReference>
<name>A0A1E8EWY7_9CLOT</name>
<proteinExistence type="predicted"/>
<dbReference type="OrthoDB" id="1930305at2"/>
<comment type="caution">
    <text evidence="2">The sequence shown here is derived from an EMBL/GenBank/DDBJ whole genome shotgun (WGS) entry which is preliminary data.</text>
</comment>
<dbReference type="AlphaFoldDB" id="A0A1E8EWY7"/>
<dbReference type="PATRIC" id="fig|1121290.3.peg.1822"/>
<feature type="domain" description="YprB ribonuclease H-like" evidence="1">
    <location>
        <begin position="32"/>
        <end position="207"/>
    </location>
</feature>
<protein>
    <recommendedName>
        <fullName evidence="1">YprB ribonuclease H-like domain-containing protein</fullName>
    </recommendedName>
</protein>
<dbReference type="RefSeq" id="WP_070110798.1">
    <property type="nucleotide sequence ID" value="NZ_LZFO01000030.1"/>
</dbReference>
<reference evidence="2 3" key="1">
    <citation type="submission" date="2016-06" db="EMBL/GenBank/DDBJ databases">
        <title>Genome sequence of Clostridium acetireducens DSM 10703.</title>
        <authorList>
            <person name="Poehlein A."/>
            <person name="Fluechter S."/>
            <person name="Duerre P."/>
            <person name="Daniel R."/>
        </authorList>
    </citation>
    <scope>NUCLEOTIDE SEQUENCE [LARGE SCALE GENOMIC DNA]</scope>
    <source>
        <strain evidence="2 3">DSM 10703</strain>
    </source>
</reference>
<dbReference type="SUPFAM" id="SSF53098">
    <property type="entry name" value="Ribonuclease H-like"/>
    <property type="match status" value="1"/>
</dbReference>
<evidence type="ECO:0000313" key="2">
    <source>
        <dbReference type="EMBL" id="OFI05305.1"/>
    </source>
</evidence>